<evidence type="ECO:0000313" key="1">
    <source>
        <dbReference type="EMBL" id="WIO45768.1"/>
    </source>
</evidence>
<dbReference type="Pfam" id="PF13483">
    <property type="entry name" value="Lactamase_B_3"/>
    <property type="match status" value="1"/>
</dbReference>
<dbReference type="PANTHER" id="PTHR39189:SF1">
    <property type="entry name" value="UPF0173 METAL-DEPENDENT HYDROLASE YTKL"/>
    <property type="match status" value="1"/>
</dbReference>
<name>A0ABY8WY45_9BACT</name>
<organism evidence="1 2">
    <name type="scientific">Candidatus Southlakia epibionticum</name>
    <dbReference type="NCBI Taxonomy" id="3043284"/>
    <lineage>
        <taxon>Bacteria</taxon>
        <taxon>Candidatus Saccharimonadota</taxon>
        <taxon>Candidatus Saccharimonadia</taxon>
        <taxon>Candidatus Saccharimonadales</taxon>
        <taxon>Candidatus Saccharimonadaceae</taxon>
        <taxon>Candidatus Southlakia</taxon>
    </lineage>
</organism>
<dbReference type="Gene3D" id="3.60.15.10">
    <property type="entry name" value="Ribonuclease Z/Hydroxyacylglutathione hydrolase-like"/>
    <property type="match status" value="1"/>
</dbReference>
<dbReference type="RefSeq" id="WP_376754141.1">
    <property type="nucleotide sequence ID" value="NZ_CP124550.1"/>
</dbReference>
<dbReference type="GO" id="GO:0016787">
    <property type="term" value="F:hydrolase activity"/>
    <property type="evidence" value="ECO:0007669"/>
    <property type="project" value="UniProtKB-KW"/>
</dbReference>
<keyword evidence="2" id="KW-1185">Reference proteome</keyword>
<protein>
    <submittedName>
        <fullName evidence="1">Zn-dependent hydrolase</fullName>
    </submittedName>
</protein>
<accession>A0ABY8WY45</accession>
<dbReference type="PANTHER" id="PTHR39189">
    <property type="entry name" value="UPF0173 METAL-DEPENDENT HYDROLASE YTKL"/>
    <property type="match status" value="1"/>
</dbReference>
<dbReference type="SUPFAM" id="SSF56281">
    <property type="entry name" value="Metallo-hydrolase/oxidoreductase"/>
    <property type="match status" value="1"/>
</dbReference>
<proteinExistence type="predicted"/>
<gene>
    <name evidence="1" type="ORF">SEML1_0132</name>
</gene>
<reference evidence="1 2" key="1">
    <citation type="journal article" date="2023" name="Cell">
        <title>Genetic manipulation of Patescibacteria provides mechanistic insights into microbial dark matter and the epibiotic lifestyle.</title>
        <authorList>
            <person name="Wang Y."/>
            <person name="Gallagher L.A."/>
            <person name="Andrade P.A."/>
            <person name="Liu A."/>
            <person name="Humphreys I.R."/>
            <person name="Turkarslan S."/>
            <person name="Cutler K.J."/>
            <person name="Arrieta-Ortiz M.L."/>
            <person name="Li Y."/>
            <person name="Radey M.C."/>
            <person name="McLean J.S."/>
            <person name="Cong Q."/>
            <person name="Baker D."/>
            <person name="Baliga N.S."/>
            <person name="Peterson S.B."/>
            <person name="Mougous J.D."/>
        </authorList>
    </citation>
    <scope>NUCLEOTIDE SEQUENCE [LARGE SCALE GENOMIC DNA]</scope>
    <source>
        <strain evidence="1 2">ML1</strain>
    </source>
</reference>
<evidence type="ECO:0000313" key="2">
    <source>
        <dbReference type="Proteomes" id="UP001177295"/>
    </source>
</evidence>
<keyword evidence="1" id="KW-0378">Hydrolase</keyword>
<dbReference type="Proteomes" id="UP001177295">
    <property type="component" value="Chromosome"/>
</dbReference>
<dbReference type="InterPro" id="IPR036866">
    <property type="entry name" value="RibonucZ/Hydroxyglut_hydro"/>
</dbReference>
<sequence length="211" mass="22524">MFDIEYKGGNAVVIASKKTSLVVDPKVSLLGLKDLKVKDLVEFVTESRFATGKSDAQVIINSPGEYEVGDFTIIGIAATRHIDTPGDEKHSTIYRVECGEVSLGIIGNIAPGLSDEQLEALGVIDILIVPVGGGGYTLDATSAVSIVRAIDPKIVIPVHYRDAALQYEVPQDEVETFIKELGAPVDNVTKFKVKNDSSLPSVLTTVVVARS</sequence>
<dbReference type="EMBL" id="CP124550">
    <property type="protein sequence ID" value="WIO45768.1"/>
    <property type="molecule type" value="Genomic_DNA"/>
</dbReference>